<proteinExistence type="predicted"/>
<dbReference type="EMBL" id="CARXXK010000002">
    <property type="protein sequence ID" value="CAI6356377.1"/>
    <property type="molecule type" value="Genomic_DNA"/>
</dbReference>
<organism evidence="1 2">
    <name type="scientific">Macrosiphum euphorbiae</name>
    <name type="common">potato aphid</name>
    <dbReference type="NCBI Taxonomy" id="13131"/>
    <lineage>
        <taxon>Eukaryota</taxon>
        <taxon>Metazoa</taxon>
        <taxon>Ecdysozoa</taxon>
        <taxon>Arthropoda</taxon>
        <taxon>Hexapoda</taxon>
        <taxon>Insecta</taxon>
        <taxon>Pterygota</taxon>
        <taxon>Neoptera</taxon>
        <taxon>Paraneoptera</taxon>
        <taxon>Hemiptera</taxon>
        <taxon>Sternorrhyncha</taxon>
        <taxon>Aphidomorpha</taxon>
        <taxon>Aphidoidea</taxon>
        <taxon>Aphididae</taxon>
        <taxon>Macrosiphini</taxon>
        <taxon>Macrosiphum</taxon>
    </lineage>
</organism>
<name>A0AAV0WKQ0_9HEMI</name>
<reference evidence="1 2" key="1">
    <citation type="submission" date="2023-01" db="EMBL/GenBank/DDBJ databases">
        <authorList>
            <person name="Whitehead M."/>
        </authorList>
    </citation>
    <scope>NUCLEOTIDE SEQUENCE [LARGE SCALE GENOMIC DNA]</scope>
</reference>
<gene>
    <name evidence="1" type="ORF">MEUPH1_LOCUS12113</name>
</gene>
<evidence type="ECO:0000313" key="2">
    <source>
        <dbReference type="Proteomes" id="UP001160148"/>
    </source>
</evidence>
<keyword evidence="2" id="KW-1185">Reference proteome</keyword>
<protein>
    <submittedName>
        <fullName evidence="1">Uncharacterized protein</fullName>
    </submittedName>
</protein>
<dbReference type="Proteomes" id="UP001160148">
    <property type="component" value="Unassembled WGS sequence"/>
</dbReference>
<comment type="caution">
    <text evidence="1">The sequence shown here is derived from an EMBL/GenBank/DDBJ whole genome shotgun (WGS) entry which is preliminary data.</text>
</comment>
<dbReference type="AlphaFoldDB" id="A0AAV0WKQ0"/>
<accession>A0AAV0WKQ0</accession>
<evidence type="ECO:0000313" key="1">
    <source>
        <dbReference type="EMBL" id="CAI6356377.1"/>
    </source>
</evidence>
<sequence length="70" mass="7621">MISVGPLDGSTETVCVASRWQAAVSLSSLAPAWKRLTAIPVRHRLHHSKTQSVPHVFGITLCRLIVRCSS</sequence>